<protein>
    <submittedName>
        <fullName evidence="2">M1 family metallopeptidase</fullName>
    </submittedName>
</protein>
<evidence type="ECO:0000259" key="1">
    <source>
        <dbReference type="Pfam" id="PF01433"/>
    </source>
</evidence>
<dbReference type="Proteomes" id="UP000634134">
    <property type="component" value="Unassembled WGS sequence"/>
</dbReference>
<evidence type="ECO:0000313" key="3">
    <source>
        <dbReference type="Proteomes" id="UP000634134"/>
    </source>
</evidence>
<dbReference type="InterPro" id="IPR027268">
    <property type="entry name" value="Peptidase_M4/M1_CTD_sf"/>
</dbReference>
<dbReference type="Gene3D" id="1.10.390.10">
    <property type="entry name" value="Neutral Protease Domain 2"/>
    <property type="match status" value="1"/>
</dbReference>
<dbReference type="CDD" id="cd09604">
    <property type="entry name" value="M1_APN_like"/>
    <property type="match status" value="1"/>
</dbReference>
<dbReference type="EMBL" id="JACYGY010000001">
    <property type="protein sequence ID" value="MBE9461621.1"/>
    <property type="molecule type" value="Genomic_DNA"/>
</dbReference>
<gene>
    <name evidence="2" type="ORF">IEE83_06980</name>
</gene>
<accession>A0ABR9W825</accession>
<evidence type="ECO:0000313" key="2">
    <source>
        <dbReference type="EMBL" id="MBE9461621.1"/>
    </source>
</evidence>
<organism evidence="2 3">
    <name type="scientific">Dyadobacter subterraneus</name>
    <dbReference type="NCBI Taxonomy" id="2773304"/>
    <lineage>
        <taxon>Bacteria</taxon>
        <taxon>Pseudomonadati</taxon>
        <taxon>Bacteroidota</taxon>
        <taxon>Cytophagia</taxon>
        <taxon>Cytophagales</taxon>
        <taxon>Spirosomataceae</taxon>
        <taxon>Dyadobacter</taxon>
    </lineage>
</organism>
<proteinExistence type="predicted"/>
<feature type="domain" description="Peptidase M1 membrane alanine aminopeptidase" evidence="1">
    <location>
        <begin position="375"/>
        <end position="527"/>
    </location>
</feature>
<sequence length="624" mass="70444">MNKTLGILLLLGLLTYENLYAQISLPVASNIKKSYLKQQRDPGGAPGKNYWQNRSDYNIKVNFDPVTAKLEGVVNIQYFNNSPDTLSKVVFKLYPNIYQKEAIRVVPVKAQDLTDGVVIEKISLNSKELDSKQLSIRGTNMTVRSGKILPKEKVKFDINYSFDLNRGSFIRGGQIDSGAFFIAYFFPRIAVYDDIDGWNEYPYTGQYEFYNDFGQFNAEITVPGDYQVWATGDLKNAAEVFKPKYVSLIGQANKSDKVIDIITEADFKTGSLSDDKSIKTWKFQADDVTDFAFGISNHYVWKASSLVVDPVSGRRARVDAIYNPDHKEYQPVINYVRKTVDLISNKFPAVPFPFSHETIFDGPTEMEYPMMVVNSPLTKPQEAIELTAHEIFHSLFPFYVGINETKYSFMDEGFATLSEFLLHPLIDSTVKLDYDISDANAVVGSEQELPVMTLTPQLAGAARYVAKNLKPALGYFYVKEMLGDALFNKAMQYYIGQWKGKHPTPHDFFNCINTGSGVNLNWFWKSWFFEKGIPDLAISKVHSMPTKHEITISNMGNLAVPVHLTVYFKNGSQKKINSSIACWSGGNKTVTINIPSNKPVQKIILGSDFDLDVQPENNIWISTK</sequence>
<dbReference type="SUPFAM" id="SSF55486">
    <property type="entry name" value="Metalloproteases ('zincins'), catalytic domain"/>
    <property type="match status" value="1"/>
</dbReference>
<comment type="caution">
    <text evidence="2">The sequence shown here is derived from an EMBL/GenBank/DDBJ whole genome shotgun (WGS) entry which is preliminary data.</text>
</comment>
<dbReference type="RefSeq" id="WP_194119889.1">
    <property type="nucleotide sequence ID" value="NZ_JACYGY010000001.1"/>
</dbReference>
<keyword evidence="3" id="KW-1185">Reference proteome</keyword>
<dbReference type="InterPro" id="IPR014782">
    <property type="entry name" value="Peptidase_M1_dom"/>
</dbReference>
<dbReference type="Pfam" id="PF01433">
    <property type="entry name" value="Peptidase_M1"/>
    <property type="match status" value="1"/>
</dbReference>
<name>A0ABR9W825_9BACT</name>
<reference evidence="3" key="1">
    <citation type="submission" date="2023-07" db="EMBL/GenBank/DDBJ databases">
        <title>Dyadobacter sp. nov 'subterranea' isolated from contaminted grondwater.</title>
        <authorList>
            <person name="Szabo I."/>
            <person name="Al-Omari J."/>
            <person name="Szerdahelyi S.G."/>
            <person name="Rado J."/>
        </authorList>
    </citation>
    <scope>NUCLEOTIDE SEQUENCE [LARGE SCALE GENOMIC DNA]</scope>
    <source>
        <strain evidence="3">UP-52</strain>
    </source>
</reference>